<evidence type="ECO:0000313" key="1">
    <source>
        <dbReference type="EMBL" id="MDH1633305.1"/>
    </source>
</evidence>
<dbReference type="AlphaFoldDB" id="A0AA42S389"/>
<comment type="caution">
    <text evidence="1">The sequence shown here is derived from an EMBL/GenBank/DDBJ whole genome shotgun (WGS) entry which is preliminary data.</text>
</comment>
<name>A0AA42S389_9PSED</name>
<evidence type="ECO:0000313" key="2">
    <source>
        <dbReference type="Proteomes" id="UP001160882"/>
    </source>
</evidence>
<sequence length="74" mass="7917">MVPDPLTFLEDTLVQTTEHVLCALAVTQQSVALISRSPGSMLVLAALDEMEAVRTLLDSALAQLQMTAQAPTLH</sequence>
<gene>
    <name evidence="1" type="ORF">N5I14_23955</name>
</gene>
<reference evidence="1" key="1">
    <citation type="submission" date="2022-09" db="EMBL/GenBank/DDBJ databases">
        <title>Intensive care unit water sources are persistently colonized with multi-drug resistant bacteria and are the site of extensive horizontal gene transfer of antibiotic resistance genes.</title>
        <authorList>
            <person name="Diorio-Toth L."/>
        </authorList>
    </citation>
    <scope>NUCLEOTIDE SEQUENCE</scope>
    <source>
        <strain evidence="1">GD03782</strain>
    </source>
</reference>
<protein>
    <submittedName>
        <fullName evidence="1">Uncharacterized protein</fullName>
    </submittedName>
</protein>
<dbReference type="EMBL" id="JAOCGG010000077">
    <property type="protein sequence ID" value="MDH1633305.1"/>
    <property type="molecule type" value="Genomic_DNA"/>
</dbReference>
<organism evidence="1 2">
    <name type="scientific">Pseudomonas mosselii</name>
    <dbReference type="NCBI Taxonomy" id="78327"/>
    <lineage>
        <taxon>Bacteria</taxon>
        <taxon>Pseudomonadati</taxon>
        <taxon>Pseudomonadota</taxon>
        <taxon>Gammaproteobacteria</taxon>
        <taxon>Pseudomonadales</taxon>
        <taxon>Pseudomonadaceae</taxon>
        <taxon>Pseudomonas</taxon>
    </lineage>
</organism>
<dbReference type="Proteomes" id="UP001160882">
    <property type="component" value="Unassembled WGS sequence"/>
</dbReference>
<accession>A0AA42S389</accession>
<proteinExistence type="predicted"/>